<comment type="caution">
    <text evidence="1">The sequence shown here is derived from an EMBL/GenBank/DDBJ whole genome shotgun (WGS) entry which is preliminary data.</text>
</comment>
<proteinExistence type="predicted"/>
<name>A0A1S1M0I0_MYCCH</name>
<dbReference type="RefSeq" id="WP_070952768.1">
    <property type="nucleotide sequence ID" value="NZ_MLIS01000004.1"/>
</dbReference>
<dbReference type="EMBL" id="MLIS01000004">
    <property type="protein sequence ID" value="OHU76063.1"/>
    <property type="molecule type" value="Genomic_DNA"/>
</dbReference>
<accession>A0A1S1M0I0</accession>
<organism evidence="1 2">
    <name type="scientific">Mycobacteroides chelonae</name>
    <name type="common">Mycobacterium chelonae</name>
    <dbReference type="NCBI Taxonomy" id="1774"/>
    <lineage>
        <taxon>Bacteria</taxon>
        <taxon>Bacillati</taxon>
        <taxon>Actinomycetota</taxon>
        <taxon>Actinomycetes</taxon>
        <taxon>Mycobacteriales</taxon>
        <taxon>Mycobacteriaceae</taxon>
        <taxon>Mycobacteroides</taxon>
    </lineage>
</organism>
<evidence type="ECO:0000313" key="2">
    <source>
        <dbReference type="Proteomes" id="UP000179441"/>
    </source>
</evidence>
<keyword evidence="2" id="KW-1185">Reference proteome</keyword>
<dbReference type="Proteomes" id="UP000179441">
    <property type="component" value="Unassembled WGS sequence"/>
</dbReference>
<reference evidence="1 2" key="1">
    <citation type="submission" date="2016-10" db="EMBL/GenBank/DDBJ databases">
        <title>Evaluation of Human, Veterinary and Environmental Mycobacterium chelonae Isolates by Core Genome Phylogenomic Analysis, Targeted Gene Comparison, and Anti-microbial Susceptibility Patterns: A Tale of Mistaken Identities.</title>
        <authorList>
            <person name="Fogelson S.B."/>
            <person name="Camus A.C."/>
            <person name="Lorenz W."/>
            <person name="Vasireddy R."/>
            <person name="Vasireddy S."/>
            <person name="Smith T."/>
            <person name="Brown-Elliott B.A."/>
            <person name="Wallace R.J.Jr."/>
            <person name="Hasan N.A."/>
            <person name="Reischl U."/>
            <person name="Sanchez S."/>
        </authorList>
    </citation>
    <scope>NUCLEOTIDE SEQUENCE [LARGE SCALE GENOMIC DNA]</scope>
    <source>
        <strain evidence="1 2">15518</strain>
    </source>
</reference>
<dbReference type="AlphaFoldDB" id="A0A1S1M0I0"/>
<sequence>MPVSDKNVGLYSKYRVERTDGKDKGPYFVLQYATDPHARTALAAYAASCREHYPALAADLREALLKHEAPEDTTGASAAERTADDKEREFVRGLDLRLERFFDYLAAGYGFPVTTEATLAMYHFFVDELTNNPSSRYLIAEALTAATIRLTSNRTGQ</sequence>
<evidence type="ECO:0000313" key="1">
    <source>
        <dbReference type="EMBL" id="OHU76063.1"/>
    </source>
</evidence>
<gene>
    <name evidence="1" type="ORF">BKG84_24515</name>
</gene>
<protein>
    <submittedName>
        <fullName evidence="1">Uncharacterized protein</fullName>
    </submittedName>
</protein>